<keyword evidence="1" id="KW-0732">Signal</keyword>
<reference evidence="2 3" key="1">
    <citation type="submission" date="2021-01" db="EMBL/GenBank/DDBJ databases">
        <title>Carboxyliciviraga sp.nov., isolated from coastal sediments.</title>
        <authorList>
            <person name="Lu D."/>
            <person name="Zhang T."/>
        </authorList>
    </citation>
    <scope>NUCLEOTIDE SEQUENCE [LARGE SCALE GENOMIC DNA]</scope>
    <source>
        <strain evidence="2 3">N1Y132</strain>
    </source>
</reference>
<name>A0ABS1HEC6_9BACT</name>
<organism evidence="2 3">
    <name type="scientific">Carboxylicivirga marina</name>
    <dbReference type="NCBI Taxonomy" id="2800988"/>
    <lineage>
        <taxon>Bacteria</taxon>
        <taxon>Pseudomonadati</taxon>
        <taxon>Bacteroidota</taxon>
        <taxon>Bacteroidia</taxon>
        <taxon>Marinilabiliales</taxon>
        <taxon>Marinilabiliaceae</taxon>
        <taxon>Carboxylicivirga</taxon>
    </lineage>
</organism>
<comment type="caution">
    <text evidence="2">The sequence shown here is derived from an EMBL/GenBank/DDBJ whole genome shotgun (WGS) entry which is preliminary data.</text>
</comment>
<evidence type="ECO:0000313" key="2">
    <source>
        <dbReference type="EMBL" id="MBK3516021.1"/>
    </source>
</evidence>
<evidence type="ECO:0000256" key="1">
    <source>
        <dbReference type="SAM" id="SignalP"/>
    </source>
</evidence>
<dbReference type="RefSeq" id="WP_200463252.1">
    <property type="nucleotide sequence ID" value="NZ_JAENRR010000002.1"/>
</dbReference>
<accession>A0ABS1HEC6</accession>
<dbReference type="EMBL" id="JAENRR010000002">
    <property type="protein sequence ID" value="MBK3516021.1"/>
    <property type="molecule type" value="Genomic_DNA"/>
</dbReference>
<sequence>MRRFTLLLTGLIVASVSYAQSFTEEVDLYQAAFGMEKKAIVEYFVNPDDSHKEAFWKVYDEYEVKRKELGKQRLDVLMKYANTWENMNDEQADDFMKDLLKLKSSTDKLLASYYKKMKKATTPSVGAQFFQVESYILTVVRFHLQESIPFIAKDN</sequence>
<keyword evidence="3" id="KW-1185">Reference proteome</keyword>
<dbReference type="Proteomes" id="UP000605676">
    <property type="component" value="Unassembled WGS sequence"/>
</dbReference>
<feature type="signal peptide" evidence="1">
    <location>
        <begin position="1"/>
        <end position="19"/>
    </location>
</feature>
<feature type="chain" id="PRO_5045873892" evidence="1">
    <location>
        <begin position="20"/>
        <end position="155"/>
    </location>
</feature>
<gene>
    <name evidence="2" type="ORF">JIV24_01630</name>
</gene>
<proteinExistence type="predicted"/>
<evidence type="ECO:0000313" key="3">
    <source>
        <dbReference type="Proteomes" id="UP000605676"/>
    </source>
</evidence>
<protein>
    <submittedName>
        <fullName evidence="2">Uncharacterized protein</fullName>
    </submittedName>
</protein>